<dbReference type="AlphaFoldDB" id="A0A846RX73"/>
<evidence type="ECO:0000256" key="1">
    <source>
        <dbReference type="ARBA" id="ARBA00006432"/>
    </source>
</evidence>
<reference evidence="5 6" key="1">
    <citation type="submission" date="2020-03" db="EMBL/GenBank/DDBJ databases">
        <title>Sequencing the genomes of 1000 actinobacteria strains.</title>
        <authorList>
            <person name="Klenk H.-P."/>
        </authorList>
    </citation>
    <scope>NUCLEOTIDE SEQUENCE [LARGE SCALE GENOMIC DNA]</scope>
    <source>
        <strain evidence="5 6">DSM 18964</strain>
    </source>
</reference>
<feature type="region of interest" description="Disordered" evidence="3">
    <location>
        <begin position="460"/>
        <end position="482"/>
    </location>
</feature>
<dbReference type="PANTHER" id="PTHR43201:SF5">
    <property type="entry name" value="MEDIUM-CHAIN ACYL-COA LIGASE ACSF2, MITOCHONDRIAL"/>
    <property type="match status" value="1"/>
</dbReference>
<dbReference type="EMBL" id="JAATJN010000001">
    <property type="protein sequence ID" value="NJC55498.1"/>
    <property type="molecule type" value="Genomic_DNA"/>
</dbReference>
<feature type="domain" description="AMP-dependent synthetase/ligase" evidence="4">
    <location>
        <begin position="82"/>
        <end position="373"/>
    </location>
</feature>
<comment type="caution">
    <text evidence="5">The sequence shown here is derived from an EMBL/GenBank/DDBJ whole genome shotgun (WGS) entry which is preliminary data.</text>
</comment>
<comment type="similarity">
    <text evidence="1">Belongs to the ATP-dependent AMP-binding enzyme family.</text>
</comment>
<dbReference type="RefSeq" id="WP_167949527.1">
    <property type="nucleotide sequence ID" value="NZ_BAAAPQ010000026.1"/>
</dbReference>
<evidence type="ECO:0000256" key="2">
    <source>
        <dbReference type="ARBA" id="ARBA00022598"/>
    </source>
</evidence>
<dbReference type="GO" id="GO:0031956">
    <property type="term" value="F:medium-chain fatty acid-CoA ligase activity"/>
    <property type="evidence" value="ECO:0007669"/>
    <property type="project" value="TreeGrafter"/>
</dbReference>
<dbReference type="PANTHER" id="PTHR43201">
    <property type="entry name" value="ACYL-COA SYNTHETASE"/>
    <property type="match status" value="1"/>
</dbReference>
<evidence type="ECO:0000256" key="3">
    <source>
        <dbReference type="SAM" id="MobiDB-lite"/>
    </source>
</evidence>
<dbReference type="GO" id="GO:0006631">
    <property type="term" value="P:fatty acid metabolic process"/>
    <property type="evidence" value="ECO:0007669"/>
    <property type="project" value="TreeGrafter"/>
</dbReference>
<proteinExistence type="inferred from homology"/>
<dbReference type="InterPro" id="IPR045851">
    <property type="entry name" value="AMP-bd_C_sf"/>
</dbReference>
<evidence type="ECO:0000313" key="5">
    <source>
        <dbReference type="EMBL" id="NJC55498.1"/>
    </source>
</evidence>
<accession>A0A846RX73</accession>
<organism evidence="5 6">
    <name type="scientific">Brevibacterium marinum</name>
    <dbReference type="NCBI Taxonomy" id="418643"/>
    <lineage>
        <taxon>Bacteria</taxon>
        <taxon>Bacillati</taxon>
        <taxon>Actinomycetota</taxon>
        <taxon>Actinomycetes</taxon>
        <taxon>Micrococcales</taxon>
        <taxon>Brevibacteriaceae</taxon>
        <taxon>Brevibacterium</taxon>
    </lineage>
</organism>
<dbReference type="Proteomes" id="UP000576792">
    <property type="component" value="Unassembled WGS sequence"/>
</dbReference>
<name>A0A846RX73_9MICO</name>
<dbReference type="PROSITE" id="PS00455">
    <property type="entry name" value="AMP_BINDING"/>
    <property type="match status" value="1"/>
</dbReference>
<dbReference type="CDD" id="cd04433">
    <property type="entry name" value="AFD_class_I"/>
    <property type="match status" value="1"/>
</dbReference>
<dbReference type="Pfam" id="PF00501">
    <property type="entry name" value="AMP-binding"/>
    <property type="match status" value="1"/>
</dbReference>
<dbReference type="Gene3D" id="3.40.50.12780">
    <property type="entry name" value="N-terminal domain of ligase-like"/>
    <property type="match status" value="1"/>
</dbReference>
<evidence type="ECO:0000259" key="4">
    <source>
        <dbReference type="Pfam" id="PF00501"/>
    </source>
</evidence>
<dbReference type="Gene3D" id="3.30.300.30">
    <property type="match status" value="1"/>
</dbReference>
<dbReference type="InterPro" id="IPR000873">
    <property type="entry name" value="AMP-dep_synth/lig_dom"/>
</dbReference>
<keyword evidence="2 5" id="KW-0436">Ligase</keyword>
<dbReference type="InterPro" id="IPR020845">
    <property type="entry name" value="AMP-binding_CS"/>
</dbReference>
<evidence type="ECO:0000313" key="6">
    <source>
        <dbReference type="Proteomes" id="UP000576792"/>
    </source>
</evidence>
<keyword evidence="6" id="KW-1185">Reference proteome</keyword>
<dbReference type="SUPFAM" id="SSF56801">
    <property type="entry name" value="Acetyl-CoA synthetase-like"/>
    <property type="match status" value="1"/>
</dbReference>
<gene>
    <name evidence="5" type="ORF">BKA07_000533</name>
</gene>
<sequence length="533" mass="55734">MPITSMILDVAGRDTEQLALVGAEESLTYSELVEDSRRMFAVVDELHRAQADPPTSAPETDGIPITAISTTSAFHTSRIIAGLAGFRAVSAAIDPRWPLAHQLGVIRTTGIGLVISDSPALAEALAASDWTGTVISFADFRAREAAVVADASAHPACANSAPAPTVRDAAEPFLMLFSSGTTSSPKAFIKTRQQYRDNVAVSAAHLDPLPGVATLAPGPVSYSLTLYAVIESLATGGSVHVADEFDPITMGRRIAAEAITRVVAVPAVVRALAEAARRDPERFLGLDLVVTGGANLPASIRERLGEILPSTRLISYYGAAEIGFIGDSRDGDGTWITIYPSIGAQIRSESGRQVPEGELGTLWIRAAACSYGYVTGTTDAVLRGADGWATVDDQGRIENGMLQLAGRAGDIAITGGHKVSLPEVERAFETYANLGEVCAIAIDDTSLGSIIALVIEGGASAPESGPGASGTGSGTSESGPGKTALIAHARDRLASQFVPRRIYRLERLPRTVGGKIRRAETVDLIMDGQGQRL</sequence>
<protein>
    <submittedName>
        <fullName evidence="5">Acyl-coenzyme A synthetase/AMP-(Fatty) acid ligase</fullName>
    </submittedName>
</protein>
<dbReference type="InterPro" id="IPR042099">
    <property type="entry name" value="ANL_N_sf"/>
</dbReference>